<dbReference type="EMBL" id="VYKL01000049">
    <property type="protein sequence ID" value="KAA9013569.1"/>
    <property type="molecule type" value="Genomic_DNA"/>
</dbReference>
<evidence type="ECO:0000313" key="3">
    <source>
        <dbReference type="Proteomes" id="UP000326671"/>
    </source>
</evidence>
<dbReference type="AlphaFoldDB" id="A0A5J5GYQ9"/>
<reference evidence="2 3" key="1">
    <citation type="submission" date="2019-09" db="EMBL/GenBank/DDBJ databases">
        <title>Whole genome sequences of isolates from the Mars Exploration Rovers.</title>
        <authorList>
            <person name="Seuylemezian A."/>
            <person name="Vaishampayan P."/>
        </authorList>
    </citation>
    <scope>NUCLEOTIDE SEQUENCE [LARGE SCALE GENOMIC DNA]</scope>
    <source>
        <strain evidence="2 3">MER_TA_151</strain>
    </source>
</reference>
<sequence>MKRKHDPPDDRLNPVILQQQIIYLSSELDKYRSKVRDYQENYHYSQLEKLKIENNHLLGERKQFTIQIKDINHKNLTLQNRITEKEALIEQLTIQIEHLKKVISVVNDRLQQAESDNRKSLEEVKEHKYSNQQLQKQVASLENELVLLNDQQTQSEEMIQKLQVSNQILSDKNKQLTEEIISYKEEIQKKLKQINHLQNHITTQEKKLGEQNDIQIKDKAEIQHLKDINERLKEEQTQLTAEKTTLESFQSEIFNKIEDLTQEIFSYSSGEISDTPPQNTMIEYNKLIQQIEQLFSQSNEYDEKISTCVSLTDYLEEQIDNLTFEIKQLKTSLSTSSTHQQTL</sequence>
<dbReference type="Gene3D" id="1.10.287.1490">
    <property type="match status" value="1"/>
</dbReference>
<organism evidence="2 3">
    <name type="scientific">Niallia endozanthoxylica</name>
    <dbReference type="NCBI Taxonomy" id="2036016"/>
    <lineage>
        <taxon>Bacteria</taxon>
        <taxon>Bacillati</taxon>
        <taxon>Bacillota</taxon>
        <taxon>Bacilli</taxon>
        <taxon>Bacillales</taxon>
        <taxon>Bacillaceae</taxon>
        <taxon>Niallia</taxon>
    </lineage>
</organism>
<dbReference type="Proteomes" id="UP000326671">
    <property type="component" value="Unassembled WGS sequence"/>
</dbReference>
<dbReference type="RefSeq" id="WP_150442654.1">
    <property type="nucleotide sequence ID" value="NZ_VYKL01000049.1"/>
</dbReference>
<accession>A0A5J5GYQ9</accession>
<evidence type="ECO:0000313" key="2">
    <source>
        <dbReference type="EMBL" id="KAA9013569.1"/>
    </source>
</evidence>
<proteinExistence type="predicted"/>
<comment type="caution">
    <text evidence="2">The sequence shown here is derived from an EMBL/GenBank/DDBJ whole genome shotgun (WGS) entry which is preliminary data.</text>
</comment>
<keyword evidence="1" id="KW-0175">Coiled coil</keyword>
<protein>
    <submittedName>
        <fullName evidence="2">Uncharacterized protein</fullName>
    </submittedName>
</protein>
<gene>
    <name evidence="2" type="ORF">F4V44_24625</name>
</gene>
<feature type="coiled-coil region" evidence="1">
    <location>
        <begin position="47"/>
        <end position="252"/>
    </location>
</feature>
<dbReference type="OrthoDB" id="2456765at2"/>
<keyword evidence="3" id="KW-1185">Reference proteome</keyword>
<evidence type="ECO:0000256" key="1">
    <source>
        <dbReference type="SAM" id="Coils"/>
    </source>
</evidence>
<name>A0A5J5GYQ9_9BACI</name>